<protein>
    <recommendedName>
        <fullName evidence="13">Taste receptor type 1 member 3</fullName>
    </recommendedName>
    <alternativeName>
        <fullName evidence="14">Sweet taste receptor T1R3</fullName>
    </alternativeName>
</protein>
<dbReference type="Gene3D" id="3.40.50.2300">
    <property type="match status" value="2"/>
</dbReference>
<dbReference type="GO" id="GO:0004930">
    <property type="term" value="F:G protein-coupled receptor activity"/>
    <property type="evidence" value="ECO:0007669"/>
    <property type="project" value="UniProtKB-KW"/>
</dbReference>
<keyword evidence="4 16" id="KW-0732">Signal</keyword>
<comment type="subcellular location">
    <subcellularLocation>
        <location evidence="1">Cell membrane</location>
        <topology evidence="1">Multi-pass membrane protein</topology>
    </subcellularLocation>
</comment>
<dbReference type="PRINTS" id="PR00248">
    <property type="entry name" value="GPCRMGR"/>
</dbReference>
<evidence type="ECO:0000256" key="6">
    <source>
        <dbReference type="ARBA" id="ARBA00023040"/>
    </source>
</evidence>
<evidence type="ECO:0000256" key="15">
    <source>
        <dbReference type="SAM" id="Phobius"/>
    </source>
</evidence>
<evidence type="ECO:0000256" key="1">
    <source>
        <dbReference type="ARBA" id="ARBA00004651"/>
    </source>
</evidence>
<evidence type="ECO:0000256" key="14">
    <source>
        <dbReference type="ARBA" id="ARBA00042614"/>
    </source>
</evidence>
<evidence type="ECO:0000256" key="4">
    <source>
        <dbReference type="ARBA" id="ARBA00022729"/>
    </source>
</evidence>
<dbReference type="InParanoid" id="G3VU27"/>
<evidence type="ECO:0000256" key="9">
    <source>
        <dbReference type="ARBA" id="ARBA00023180"/>
    </source>
</evidence>
<dbReference type="HOGENOM" id="CLU_005389_1_0_1"/>
<keyword evidence="8" id="KW-0675">Receptor</keyword>
<evidence type="ECO:0000256" key="16">
    <source>
        <dbReference type="SAM" id="SignalP"/>
    </source>
</evidence>
<comment type="subunit">
    <text evidence="12">Forms homodimers or heterodimers with TAS1R1 and TAS1R2.</text>
</comment>
<keyword evidence="6" id="KW-0297">G-protein coupled receptor</keyword>
<keyword evidence="19" id="KW-1185">Reference proteome</keyword>
<dbReference type="InterPro" id="IPR017979">
    <property type="entry name" value="GPCR_3_CS"/>
</dbReference>
<dbReference type="FunCoup" id="G3VU27">
    <property type="interactions" value="132"/>
</dbReference>
<dbReference type="PROSITE" id="PS50259">
    <property type="entry name" value="G_PROTEIN_RECEP_F3_4"/>
    <property type="match status" value="1"/>
</dbReference>
<feature type="transmembrane region" description="Helical" evidence="15">
    <location>
        <begin position="568"/>
        <end position="591"/>
    </location>
</feature>
<dbReference type="PANTHER" id="PTHR24061">
    <property type="entry name" value="CALCIUM-SENSING RECEPTOR-RELATED"/>
    <property type="match status" value="1"/>
</dbReference>
<dbReference type="Gene3D" id="2.10.50.30">
    <property type="entry name" value="GPCR, family 3, nine cysteines domain"/>
    <property type="match status" value="1"/>
</dbReference>
<evidence type="ECO:0000256" key="2">
    <source>
        <dbReference type="ARBA" id="ARBA00022475"/>
    </source>
</evidence>
<dbReference type="GO" id="GO:0050917">
    <property type="term" value="P:sensory perception of umami taste"/>
    <property type="evidence" value="ECO:0007669"/>
    <property type="project" value="Ensembl"/>
</dbReference>
<keyword evidence="9" id="KW-0325">Glycoprotein</keyword>
<keyword evidence="3 15" id="KW-0812">Transmembrane</keyword>
<feature type="transmembrane region" description="Helical" evidence="15">
    <location>
        <begin position="745"/>
        <end position="765"/>
    </location>
</feature>
<dbReference type="InterPro" id="IPR000068">
    <property type="entry name" value="GPCR_3_Ca_sens_rcpt-rel"/>
</dbReference>
<keyword evidence="2" id="KW-1003">Cell membrane</keyword>
<dbReference type="GO" id="GO:0005886">
    <property type="term" value="C:plasma membrane"/>
    <property type="evidence" value="ECO:0007669"/>
    <property type="project" value="UniProtKB-SubCell"/>
</dbReference>
<dbReference type="PRINTS" id="PR00592">
    <property type="entry name" value="CASENSINGR"/>
</dbReference>
<evidence type="ECO:0000256" key="10">
    <source>
        <dbReference type="ARBA" id="ARBA00023224"/>
    </source>
</evidence>
<feature type="chain" id="PRO_5029690455" description="Taste receptor type 1 member 3" evidence="16">
    <location>
        <begin position="22"/>
        <end position="836"/>
    </location>
</feature>
<keyword evidence="7 15" id="KW-0472">Membrane</keyword>
<evidence type="ECO:0000256" key="5">
    <source>
        <dbReference type="ARBA" id="ARBA00022989"/>
    </source>
</evidence>
<dbReference type="GO" id="GO:0005794">
    <property type="term" value="C:Golgi apparatus"/>
    <property type="evidence" value="ECO:0007669"/>
    <property type="project" value="Ensembl"/>
</dbReference>
<name>G3VU27_SARHA</name>
<dbReference type="Ensembl" id="ENSSHAT00000006741.2">
    <property type="protein sequence ID" value="ENSSHAP00000006682.2"/>
    <property type="gene ID" value="ENSSHAG00000005815.2"/>
</dbReference>
<feature type="transmembrane region" description="Helical" evidence="15">
    <location>
        <begin position="709"/>
        <end position="733"/>
    </location>
</feature>
<evidence type="ECO:0000256" key="11">
    <source>
        <dbReference type="ARBA" id="ARBA00038492"/>
    </source>
</evidence>
<keyword evidence="5 15" id="KW-1133">Transmembrane helix</keyword>
<dbReference type="InterPro" id="IPR028082">
    <property type="entry name" value="Peripla_BP_I"/>
</dbReference>
<dbReference type="InterPro" id="IPR038550">
    <property type="entry name" value="GPCR_3_9-Cys_sf"/>
</dbReference>
<dbReference type="Proteomes" id="UP000007648">
    <property type="component" value="Unassembled WGS sequence"/>
</dbReference>
<dbReference type="InterPro" id="IPR011500">
    <property type="entry name" value="GPCR_3_9-Cys_dom"/>
</dbReference>
<dbReference type="Pfam" id="PF00003">
    <property type="entry name" value="7tm_3"/>
    <property type="match status" value="1"/>
</dbReference>
<dbReference type="InterPro" id="IPR001828">
    <property type="entry name" value="ANF_lig-bd_rcpt"/>
</dbReference>
<organism evidence="18 19">
    <name type="scientific">Sarcophilus harrisii</name>
    <name type="common">Tasmanian devil</name>
    <name type="synonym">Sarcophilus laniarius</name>
    <dbReference type="NCBI Taxonomy" id="9305"/>
    <lineage>
        <taxon>Eukaryota</taxon>
        <taxon>Metazoa</taxon>
        <taxon>Chordata</taxon>
        <taxon>Craniata</taxon>
        <taxon>Vertebrata</taxon>
        <taxon>Euteleostomi</taxon>
        <taxon>Mammalia</taxon>
        <taxon>Metatheria</taxon>
        <taxon>Dasyuromorphia</taxon>
        <taxon>Dasyuridae</taxon>
        <taxon>Sarcophilus</taxon>
    </lineage>
</organism>
<proteinExistence type="inferred from homology"/>
<dbReference type="FunFam" id="3.40.50.2300:FF:000016">
    <property type="entry name" value="Taste 1 receptor member 2"/>
    <property type="match status" value="1"/>
</dbReference>
<dbReference type="Pfam" id="PF07562">
    <property type="entry name" value="NCD3G"/>
    <property type="match status" value="1"/>
</dbReference>
<dbReference type="PANTHER" id="PTHR24061:SF435">
    <property type="entry name" value="TASTE RECEPTOR TYPE 1 MEMBER 3"/>
    <property type="match status" value="1"/>
</dbReference>
<evidence type="ECO:0000256" key="3">
    <source>
        <dbReference type="ARBA" id="ARBA00022692"/>
    </source>
</evidence>
<dbReference type="Pfam" id="PF01094">
    <property type="entry name" value="ANF_receptor"/>
    <property type="match status" value="1"/>
</dbReference>
<dbReference type="FunFam" id="2.10.50.30:FF:000004">
    <property type="entry name" value="Taste receptor type 1 member 3-like protein"/>
    <property type="match status" value="1"/>
</dbReference>
<dbReference type="AlphaFoldDB" id="G3VU27"/>
<gene>
    <name evidence="18" type="primary">TAS1R3</name>
</gene>
<dbReference type="InterPro" id="IPR000337">
    <property type="entry name" value="GPCR_3"/>
</dbReference>
<evidence type="ECO:0000256" key="8">
    <source>
        <dbReference type="ARBA" id="ARBA00023170"/>
    </source>
</evidence>
<dbReference type="eggNOG" id="KOG1056">
    <property type="taxonomic scope" value="Eukaryota"/>
</dbReference>
<keyword evidence="10" id="KW-0807">Transducer</keyword>
<dbReference type="GO" id="GO:0033041">
    <property type="term" value="F:sweet taste receptor activity"/>
    <property type="evidence" value="ECO:0007669"/>
    <property type="project" value="Ensembl"/>
</dbReference>
<dbReference type="GO" id="GO:1903767">
    <property type="term" value="C:sweet taste receptor complex"/>
    <property type="evidence" value="ECO:0007669"/>
    <property type="project" value="Ensembl"/>
</dbReference>
<reference evidence="18" key="3">
    <citation type="submission" date="2025-09" db="UniProtKB">
        <authorList>
            <consortium name="Ensembl"/>
        </authorList>
    </citation>
    <scope>IDENTIFICATION</scope>
</reference>
<evidence type="ECO:0000256" key="12">
    <source>
        <dbReference type="ARBA" id="ARBA00038762"/>
    </source>
</evidence>
<evidence type="ECO:0000256" key="7">
    <source>
        <dbReference type="ARBA" id="ARBA00023136"/>
    </source>
</evidence>
<dbReference type="GeneTree" id="ENSGT00940000160679"/>
<dbReference type="STRING" id="9305.ENSSHAP00000006682"/>
<evidence type="ECO:0000313" key="19">
    <source>
        <dbReference type="Proteomes" id="UP000007648"/>
    </source>
</evidence>
<feature type="domain" description="G-protein coupled receptors family 3 profile" evidence="17">
    <location>
        <begin position="622"/>
        <end position="815"/>
    </location>
</feature>
<feature type="transmembrane region" description="Helical" evidence="15">
    <location>
        <begin position="598"/>
        <end position="617"/>
    </location>
</feature>
<reference evidence="18" key="2">
    <citation type="submission" date="2025-08" db="UniProtKB">
        <authorList>
            <consortium name="Ensembl"/>
        </authorList>
    </citation>
    <scope>IDENTIFICATION</scope>
</reference>
<dbReference type="PROSITE" id="PS00980">
    <property type="entry name" value="G_PROTEIN_RECEP_F3_2"/>
    <property type="match status" value="1"/>
</dbReference>
<feature type="signal peptide" evidence="16">
    <location>
        <begin position="1"/>
        <end position="21"/>
    </location>
</feature>
<dbReference type="SUPFAM" id="SSF53822">
    <property type="entry name" value="Periplasmic binding protein-like I"/>
    <property type="match status" value="1"/>
</dbReference>
<dbReference type="InterPro" id="IPR017978">
    <property type="entry name" value="GPCR_3_C"/>
</dbReference>
<feature type="transmembrane region" description="Helical" evidence="15">
    <location>
        <begin position="771"/>
        <end position="793"/>
    </location>
</feature>
<accession>G3VU27</accession>
<evidence type="ECO:0000259" key="17">
    <source>
        <dbReference type="PROSITE" id="PS50259"/>
    </source>
</evidence>
<comment type="similarity">
    <text evidence="11">Belongs to the G-protein coupled receptor 3 family. TAS1R subfamily.</text>
</comment>
<reference evidence="18 19" key="1">
    <citation type="journal article" date="2011" name="Proc. Natl. Acad. Sci. U.S.A.">
        <title>Genetic diversity and population structure of the endangered marsupial Sarcophilus harrisii (Tasmanian devil).</title>
        <authorList>
            <person name="Miller W."/>
            <person name="Hayes V.M."/>
            <person name="Ratan A."/>
            <person name="Petersen D.C."/>
            <person name="Wittekindt N.E."/>
            <person name="Miller J."/>
            <person name="Walenz B."/>
            <person name="Knight J."/>
            <person name="Qi J."/>
            <person name="Zhao F."/>
            <person name="Wang Q."/>
            <person name="Bedoya-Reina O.C."/>
            <person name="Katiyar N."/>
            <person name="Tomsho L.P."/>
            <person name="Kasson L.M."/>
            <person name="Hardie R.A."/>
            <person name="Woodbridge P."/>
            <person name="Tindall E.A."/>
            <person name="Bertelsen M.F."/>
            <person name="Dixon D."/>
            <person name="Pyecroft S."/>
            <person name="Helgen K.M."/>
            <person name="Lesk A.M."/>
            <person name="Pringle T.H."/>
            <person name="Patterson N."/>
            <person name="Zhang Y."/>
            <person name="Kreiss A."/>
            <person name="Woods G.M."/>
            <person name="Jones M.E."/>
            <person name="Schuster S.C."/>
        </authorList>
    </citation>
    <scope>NUCLEOTIDE SEQUENCE [LARGE SCALE GENOMIC DNA]</scope>
</reference>
<evidence type="ECO:0000256" key="13">
    <source>
        <dbReference type="ARBA" id="ARBA00040705"/>
    </source>
</evidence>
<sequence length="836" mass="92977">MWAFLHCLGLSLGLAYCPAQAKLCISRQLRLNGDYILGGLFPFGVRDEDAPQQSRPEGMLCTQFSAIGLLWALAMKMAIEEINNSSALLPGVSLGYDLYDTCSLPMVTMKPSLLFMSQSKSRDIGAYCNYTQYWPRVVAVIGPHTSELALITGKLFGFFLMPQVSYGASTDRLSNREMFPSFFRTIPSDRVQLEAIVDLLSLFDWNWVAAVGSDDEYGRQGLSIFSSLANNRSICVAHEGILPLPKAQDPQDLGKVGNILQQINQSAVQVVVLFSTAAAARTLFQYCIQTRVTPKVWVASEAWLVSELVVKLPGIQRVGTILGFLLQGSPLPEFSDYVARCLSQAANQTFCDSLGETLPSEEDVIGPQCPQCDHISHENISAGLQHHQTFAVYAAVYSVAHALHRSLGCNASGCPSRNATRPWELVSKMYNLRFPARSLTLQFDDSGNVDMNYDLKLWVWHRDEEPELLTVGTFQGSLELNRSQIHWHSQGNKEPVSRCSRECEEGQVRRVKGFHSCCYDCLSCKAGTYRKNRDDLTCSRCPEHQWSPDLSTQCFPRPLRFLAWGEPVVVALLLLLLLETGLSLAALGLFCHSRGSPLVQASGGSLSCFGLGCLLLVCLSPLFHLPLTGCLGTLFLRAAEVFLASEFPGRAGRLRSWLRGPRAWLLLVLLLLAEGALCAWYLAAFPQRMVTDWQVLPREALVHCQVRSWFSFGVMHGVNAALAFLCFLGTFMVQSQAGRYNLARGITFAMLAYFIIWISFIPLLANVPKVYQPAMQMAAILLCALGILTTFYLPKCYLLLWQQHLNTQEFFQSFLELGPWDRGKEGEGKATRDRSQ</sequence>
<evidence type="ECO:0000313" key="18">
    <source>
        <dbReference type="Ensembl" id="ENSSHAP00000006682.2"/>
    </source>
</evidence>
<feature type="transmembrane region" description="Helical" evidence="15">
    <location>
        <begin position="664"/>
        <end position="683"/>
    </location>
</feature>